<dbReference type="PROSITE" id="PS51257">
    <property type="entry name" value="PROKAR_LIPOPROTEIN"/>
    <property type="match status" value="1"/>
</dbReference>
<evidence type="ECO:0000259" key="2">
    <source>
        <dbReference type="Pfam" id="PF00144"/>
    </source>
</evidence>
<accession>A0A177NFH7</accession>
<dbReference type="PANTHER" id="PTHR46825:SF9">
    <property type="entry name" value="BETA-LACTAMASE-RELATED DOMAIN-CONTAINING PROTEIN"/>
    <property type="match status" value="1"/>
</dbReference>
<comment type="caution">
    <text evidence="3">The sequence shown here is derived from an EMBL/GenBank/DDBJ whole genome shotgun (WGS) entry which is preliminary data.</text>
</comment>
<dbReference type="RefSeq" id="WP_064030244.1">
    <property type="nucleotide sequence ID" value="NZ_LUUK01000183.1"/>
</dbReference>
<dbReference type="Gene3D" id="3.40.710.10">
    <property type="entry name" value="DD-peptidase/beta-lactamase superfamily"/>
    <property type="match status" value="1"/>
</dbReference>
<dbReference type="Proteomes" id="UP000077628">
    <property type="component" value="Unassembled WGS sequence"/>
</dbReference>
<keyword evidence="4" id="KW-1185">Reference proteome</keyword>
<dbReference type="Pfam" id="PF00144">
    <property type="entry name" value="Beta-lactamase"/>
    <property type="match status" value="1"/>
</dbReference>
<dbReference type="AlphaFoldDB" id="A0A177NFH7"/>
<gene>
    <name evidence="3" type="ORF">A1355_09670</name>
</gene>
<dbReference type="PANTHER" id="PTHR46825">
    <property type="entry name" value="D-ALANYL-D-ALANINE-CARBOXYPEPTIDASE/ENDOPEPTIDASE AMPH"/>
    <property type="match status" value="1"/>
</dbReference>
<organism evidence="3 4">
    <name type="scientific">Methylomonas koyamae</name>
    <dbReference type="NCBI Taxonomy" id="702114"/>
    <lineage>
        <taxon>Bacteria</taxon>
        <taxon>Pseudomonadati</taxon>
        <taxon>Pseudomonadota</taxon>
        <taxon>Gammaproteobacteria</taxon>
        <taxon>Methylococcales</taxon>
        <taxon>Methylococcaceae</taxon>
        <taxon>Methylomonas</taxon>
    </lineage>
</organism>
<sequence length="588" mass="64258">MKSRIPVFLGLLIVLSACAGGPPPRPETWQRGDYRYLQTYLSWLIETQMDKQAIEGLSIAIVDDQQVVWSQGFGYADRHRDVPASAETVYRVGSISKLFTDTLVMQLAEQGKLDIDQPLQRYLPNFSINSRFADTAAITPRNIMSHHSGLPGDIVNGMWTQHPRPFGQLVEQLKSEYVSNPANTVFSYSNLGVTLLGTMLETVSATPFSVYAYQQLLKPLGMRTARFAPGLEGELASKSYRFGDEKPEAPLRDMPAGGLNASVLDLSRFMTMVFAGGASDGRQLLKPQTVAAMLKPQNADVPLDAGLKVGLGWMLRDNLNIGPIAEHGGATLYQFSLLSLATDHKIGVVVLSNSPNQALQKINNAALKLAVAIKTGQAFRETETPAIETRAPNAAEQSQFGGHYATMLGYVDASNTGDGISADLNGNSLDIVVRPDGKFGIRYWLLGFIPIQPEELAEVGLSLAEIAGRRVLLAHTEGQTVPIGEKIVPTAIPAAWRRRLGDYRIVNLADGEAIVPEHCALRERNGFLVLEYALPSFDIEKQTWALKPIDDEQAITHGLGRGMGDTLRVVKMDGRELIAYSGYLLQKQ</sequence>
<feature type="signal peptide" evidence="1">
    <location>
        <begin position="1"/>
        <end position="19"/>
    </location>
</feature>
<dbReference type="EMBL" id="LUUK01000183">
    <property type="protein sequence ID" value="OAI16767.1"/>
    <property type="molecule type" value="Genomic_DNA"/>
</dbReference>
<reference evidence="4" key="1">
    <citation type="submission" date="2016-03" db="EMBL/GenBank/DDBJ databases">
        <authorList>
            <person name="Heylen K."/>
            <person name="De Vos P."/>
            <person name="Vekeman B."/>
        </authorList>
    </citation>
    <scope>NUCLEOTIDE SEQUENCE [LARGE SCALE GENOMIC DNA]</scope>
    <source>
        <strain evidence="4">R-45383</strain>
    </source>
</reference>
<proteinExistence type="predicted"/>
<dbReference type="InterPro" id="IPR050491">
    <property type="entry name" value="AmpC-like"/>
</dbReference>
<protein>
    <recommendedName>
        <fullName evidence="2">Beta-lactamase-related domain-containing protein</fullName>
    </recommendedName>
</protein>
<dbReference type="InterPro" id="IPR012338">
    <property type="entry name" value="Beta-lactam/transpept-like"/>
</dbReference>
<feature type="chain" id="PRO_5008069074" description="Beta-lactamase-related domain-containing protein" evidence="1">
    <location>
        <begin position="20"/>
        <end position="588"/>
    </location>
</feature>
<evidence type="ECO:0000313" key="3">
    <source>
        <dbReference type="EMBL" id="OAI16767.1"/>
    </source>
</evidence>
<dbReference type="STRING" id="702114.A1355_09670"/>
<keyword evidence="1" id="KW-0732">Signal</keyword>
<dbReference type="SUPFAM" id="SSF56601">
    <property type="entry name" value="beta-lactamase/transpeptidase-like"/>
    <property type="match status" value="1"/>
</dbReference>
<dbReference type="InterPro" id="IPR001466">
    <property type="entry name" value="Beta-lactam-related"/>
</dbReference>
<evidence type="ECO:0000313" key="4">
    <source>
        <dbReference type="Proteomes" id="UP000077628"/>
    </source>
</evidence>
<dbReference type="OrthoDB" id="9799367at2"/>
<feature type="domain" description="Beta-lactamase-related" evidence="2">
    <location>
        <begin position="44"/>
        <end position="367"/>
    </location>
</feature>
<name>A0A177NFH7_9GAMM</name>
<evidence type="ECO:0000256" key="1">
    <source>
        <dbReference type="SAM" id="SignalP"/>
    </source>
</evidence>